<dbReference type="RefSeq" id="WP_124947061.1">
    <property type="nucleotide sequence ID" value="NZ_BHVT01000057.1"/>
</dbReference>
<evidence type="ECO:0000256" key="4">
    <source>
        <dbReference type="PROSITE-ProRule" id="PRU00433"/>
    </source>
</evidence>
<comment type="caution">
    <text evidence="7">The sequence shown here is derived from an EMBL/GenBank/DDBJ whole genome shotgun (WGS) entry which is preliminary data.</text>
</comment>
<dbReference type="GO" id="GO:0009055">
    <property type="term" value="F:electron transfer activity"/>
    <property type="evidence" value="ECO:0007669"/>
    <property type="project" value="InterPro"/>
</dbReference>
<dbReference type="SUPFAM" id="SSF46626">
    <property type="entry name" value="Cytochrome c"/>
    <property type="match status" value="2"/>
</dbReference>
<reference evidence="7 8" key="1">
    <citation type="submission" date="2019-03" db="EMBL/GenBank/DDBJ databases">
        <title>Genomic Encyclopedia of Type Strains, Phase IV (KMG-IV): sequencing the most valuable type-strain genomes for metagenomic binning, comparative biology and taxonomic classification.</title>
        <authorList>
            <person name="Goeker M."/>
        </authorList>
    </citation>
    <scope>NUCLEOTIDE SEQUENCE [LARGE SCALE GENOMIC DNA]</scope>
    <source>
        <strain evidence="7 8">DSM 100309</strain>
    </source>
</reference>
<sequence length="368" mass="40073">MMKNLSISIILLLLNTGTAFAAGADGFQGTWVKPAESTIPPVGDPTGDMIRKGRLVLTDTYNQLGGGSNYMPPISGNRLSCSSCHLEAGTSALAIPWSVVALKYANPGPYSSRSHDYRTQEVRVNDCMQRSMNGVPLPETSYEMQSIKAYWAWLATGMKVAKYQDVKGTGTLSVPDMTRAADPVRGAAIYKNKCEACHQADGEGVWDADANRHVYPAIFGPNSFNDGAGIYRLRTAVGFIYGNMPFGHADASMATAVPPDTTSLLSQEDSWDVMAYVISQPRPLWKNRLVDWGNLKGPDGVPDWMNKSVDAGYPNYYPRANYATNYCAPPDLNSPAVYSPDKHKYGPWADMIALQKSIITSYKAALCP</sequence>
<dbReference type="Proteomes" id="UP000295367">
    <property type="component" value="Unassembled WGS sequence"/>
</dbReference>
<feature type="signal peptide" evidence="5">
    <location>
        <begin position="1"/>
        <end position="21"/>
    </location>
</feature>
<dbReference type="Gene3D" id="1.10.760.10">
    <property type="entry name" value="Cytochrome c-like domain"/>
    <property type="match status" value="2"/>
</dbReference>
<keyword evidence="3 4" id="KW-0408">Iron</keyword>
<accession>A0A4R3YC31</accession>
<dbReference type="GO" id="GO:0046872">
    <property type="term" value="F:metal ion binding"/>
    <property type="evidence" value="ECO:0007669"/>
    <property type="project" value="UniProtKB-KW"/>
</dbReference>
<dbReference type="PROSITE" id="PS51007">
    <property type="entry name" value="CYTC"/>
    <property type="match status" value="1"/>
</dbReference>
<keyword evidence="8" id="KW-1185">Reference proteome</keyword>
<keyword evidence="1 4" id="KW-0349">Heme</keyword>
<dbReference type="Pfam" id="PF00034">
    <property type="entry name" value="Cytochrom_C"/>
    <property type="match status" value="1"/>
</dbReference>
<name>A0A4R3YC31_9PROT</name>
<keyword evidence="2 4" id="KW-0479">Metal-binding</keyword>
<feature type="domain" description="Cytochrome c" evidence="6">
    <location>
        <begin position="181"/>
        <end position="281"/>
    </location>
</feature>
<dbReference type="InterPro" id="IPR036909">
    <property type="entry name" value="Cyt_c-like_dom_sf"/>
</dbReference>
<evidence type="ECO:0000256" key="5">
    <source>
        <dbReference type="SAM" id="SignalP"/>
    </source>
</evidence>
<keyword evidence="5" id="KW-0732">Signal</keyword>
<dbReference type="OrthoDB" id="9808312at2"/>
<evidence type="ECO:0000313" key="7">
    <source>
        <dbReference type="EMBL" id="TCV89627.1"/>
    </source>
</evidence>
<protein>
    <submittedName>
        <fullName evidence="7">Thiosulfate dehydrogenase</fullName>
    </submittedName>
</protein>
<evidence type="ECO:0000313" key="8">
    <source>
        <dbReference type="Proteomes" id="UP000295367"/>
    </source>
</evidence>
<evidence type="ECO:0000256" key="1">
    <source>
        <dbReference type="ARBA" id="ARBA00022617"/>
    </source>
</evidence>
<gene>
    <name evidence="7" type="ORF">EDC63_102147</name>
</gene>
<dbReference type="AlphaFoldDB" id="A0A4R3YC31"/>
<evidence type="ECO:0000256" key="2">
    <source>
        <dbReference type="ARBA" id="ARBA00022723"/>
    </source>
</evidence>
<dbReference type="InterPro" id="IPR009056">
    <property type="entry name" value="Cyt_c-like_dom"/>
</dbReference>
<evidence type="ECO:0000259" key="6">
    <source>
        <dbReference type="PROSITE" id="PS51007"/>
    </source>
</evidence>
<feature type="chain" id="PRO_5020979033" evidence="5">
    <location>
        <begin position="22"/>
        <end position="368"/>
    </location>
</feature>
<dbReference type="PANTHER" id="PTHR35008">
    <property type="entry name" value="BLL4482 PROTEIN-RELATED"/>
    <property type="match status" value="1"/>
</dbReference>
<evidence type="ECO:0000256" key="3">
    <source>
        <dbReference type="ARBA" id="ARBA00023004"/>
    </source>
</evidence>
<proteinExistence type="predicted"/>
<dbReference type="InterPro" id="IPR051459">
    <property type="entry name" value="Cytochrome_c-type_DH"/>
</dbReference>
<dbReference type="EMBL" id="SMCO01000002">
    <property type="protein sequence ID" value="TCV89627.1"/>
    <property type="molecule type" value="Genomic_DNA"/>
</dbReference>
<dbReference type="GO" id="GO:0020037">
    <property type="term" value="F:heme binding"/>
    <property type="evidence" value="ECO:0007669"/>
    <property type="project" value="InterPro"/>
</dbReference>
<organism evidence="7 8">
    <name type="scientific">Sulfurirhabdus autotrophica</name>
    <dbReference type="NCBI Taxonomy" id="1706046"/>
    <lineage>
        <taxon>Bacteria</taxon>
        <taxon>Pseudomonadati</taxon>
        <taxon>Pseudomonadota</taxon>
        <taxon>Betaproteobacteria</taxon>
        <taxon>Nitrosomonadales</taxon>
        <taxon>Sulfuricellaceae</taxon>
        <taxon>Sulfurirhabdus</taxon>
    </lineage>
</organism>
<dbReference type="PANTHER" id="PTHR35008:SF9">
    <property type="entry name" value="CYTOCHROME C DOMAIN-CONTAINING PROTEIN"/>
    <property type="match status" value="1"/>
</dbReference>